<proteinExistence type="predicted"/>
<name>A0A6M3L0M0_9ZZZZ</name>
<organism evidence="2">
    <name type="scientific">viral metagenome</name>
    <dbReference type="NCBI Taxonomy" id="1070528"/>
    <lineage>
        <taxon>unclassified sequences</taxon>
        <taxon>metagenomes</taxon>
        <taxon>organismal metagenomes</taxon>
    </lineage>
</organism>
<reference evidence="2" key="1">
    <citation type="submission" date="2020-03" db="EMBL/GenBank/DDBJ databases">
        <title>The deep terrestrial virosphere.</title>
        <authorList>
            <person name="Holmfeldt K."/>
            <person name="Nilsson E."/>
            <person name="Simone D."/>
            <person name="Lopez-Fernandez M."/>
            <person name="Wu X."/>
            <person name="de Brujin I."/>
            <person name="Lundin D."/>
            <person name="Andersson A."/>
            <person name="Bertilsson S."/>
            <person name="Dopson M."/>
        </authorList>
    </citation>
    <scope>NUCLEOTIDE SEQUENCE</scope>
    <source>
        <strain evidence="2">MM415B03075</strain>
    </source>
</reference>
<evidence type="ECO:0000256" key="1">
    <source>
        <dbReference type="SAM" id="MobiDB-lite"/>
    </source>
</evidence>
<dbReference type="EMBL" id="MT142673">
    <property type="protein sequence ID" value="QJA86975.1"/>
    <property type="molecule type" value="Genomic_DNA"/>
</dbReference>
<protein>
    <submittedName>
        <fullName evidence="2">Uncharacterized protein</fullName>
    </submittedName>
</protein>
<dbReference type="AlphaFoldDB" id="A0A6M3L0M0"/>
<evidence type="ECO:0000313" key="2">
    <source>
        <dbReference type="EMBL" id="QJA86975.1"/>
    </source>
</evidence>
<feature type="region of interest" description="Disordered" evidence="1">
    <location>
        <begin position="1"/>
        <end position="22"/>
    </location>
</feature>
<accession>A0A6M3L0M0</accession>
<gene>
    <name evidence="2" type="ORF">MM415B03075_0004</name>
</gene>
<sequence>MSSVTDKMKQPMKDGGKSPYRDDKKCHICGDKTDKNLKVISHGKYICVKCETTAKR</sequence>